<sequence>MKSLKTLNSRGRSNNRPVATGVHCPHSGWWSPEPAPGSRPSYIGQGSIMPAVDGHTVLWRLIKADPAGAYARDFSLMSVPRHDLPHIAAGAFWPDCLD</sequence>
<keyword evidence="3" id="KW-1185">Reference proteome</keyword>
<evidence type="ECO:0000256" key="1">
    <source>
        <dbReference type="SAM" id="MobiDB-lite"/>
    </source>
</evidence>
<protein>
    <submittedName>
        <fullName evidence="2">Uncharacterized protein</fullName>
    </submittedName>
</protein>
<dbReference type="AlphaFoldDB" id="H0QK51"/>
<feature type="region of interest" description="Disordered" evidence="1">
    <location>
        <begin position="1"/>
        <end position="42"/>
    </location>
</feature>
<evidence type="ECO:0000313" key="2">
    <source>
        <dbReference type="EMBL" id="GAB13291.1"/>
    </source>
</evidence>
<comment type="caution">
    <text evidence="2">The sequence shown here is derived from an EMBL/GenBank/DDBJ whole genome shotgun (WGS) entry which is preliminary data.</text>
</comment>
<dbReference type="Proteomes" id="UP000003828">
    <property type="component" value="Unassembled WGS sequence"/>
</dbReference>
<organism evidence="2 3">
    <name type="scientific">Arthrobacter globiformis (strain ATCC 8010 / DSM 20124 / JCM 1332 / NBRC 12137 / NCIMB 8907 / NRRL B-2979 / 168)</name>
    <dbReference type="NCBI Taxonomy" id="1077972"/>
    <lineage>
        <taxon>Bacteria</taxon>
        <taxon>Bacillati</taxon>
        <taxon>Actinomycetota</taxon>
        <taxon>Actinomycetes</taxon>
        <taxon>Micrococcales</taxon>
        <taxon>Micrococcaceae</taxon>
        <taxon>Arthrobacter</taxon>
    </lineage>
</organism>
<gene>
    <name evidence="2" type="ORF">ARGLB_037_01420</name>
</gene>
<dbReference type="STRING" id="1077972.ARGLB_037_01420"/>
<accession>H0QK51</accession>
<reference evidence="2 3" key="1">
    <citation type="submission" date="2011-12" db="EMBL/GenBank/DDBJ databases">
        <title>Whole genome shotgun sequence of Arthrobacter globiformis NBRC 12137.</title>
        <authorList>
            <person name="Miyazawa S."/>
            <person name="Hosoyama A."/>
            <person name="Tsuchikane K."/>
            <person name="Katsumata H."/>
            <person name="Yamazaki S."/>
            <person name="Fujita N."/>
        </authorList>
    </citation>
    <scope>NUCLEOTIDE SEQUENCE [LARGE SCALE GENOMIC DNA]</scope>
    <source>
        <strain evidence="2 3">NBRC 12137</strain>
    </source>
</reference>
<name>H0QK51_ARTG1</name>
<feature type="compositionally biased region" description="Polar residues" evidence="1">
    <location>
        <begin position="1"/>
        <end position="17"/>
    </location>
</feature>
<evidence type="ECO:0000313" key="3">
    <source>
        <dbReference type="Proteomes" id="UP000003828"/>
    </source>
</evidence>
<proteinExistence type="predicted"/>
<dbReference type="EMBL" id="BAEG01000037">
    <property type="protein sequence ID" value="GAB13291.1"/>
    <property type="molecule type" value="Genomic_DNA"/>
</dbReference>